<dbReference type="GO" id="GO:0005524">
    <property type="term" value="F:ATP binding"/>
    <property type="evidence" value="ECO:0007669"/>
    <property type="project" value="UniProtKB-UniRule"/>
</dbReference>
<comment type="caution">
    <text evidence="10">The sequence shown here is derived from an EMBL/GenBank/DDBJ whole genome shotgun (WGS) entry which is preliminary data.</text>
</comment>
<evidence type="ECO:0000256" key="7">
    <source>
        <dbReference type="ARBA" id="ARBA00048539"/>
    </source>
</evidence>
<dbReference type="Pfam" id="PF01171">
    <property type="entry name" value="ATP_bind_3"/>
    <property type="match status" value="1"/>
</dbReference>
<dbReference type="Pfam" id="PF09179">
    <property type="entry name" value="TilS"/>
    <property type="match status" value="1"/>
</dbReference>
<dbReference type="InterPro" id="IPR011063">
    <property type="entry name" value="TilS/TtcA_N"/>
</dbReference>
<organism evidence="10 11">
    <name type="scientific">Desulfoprunum benzoelyticum</name>
    <dbReference type="NCBI Taxonomy" id="1506996"/>
    <lineage>
        <taxon>Bacteria</taxon>
        <taxon>Pseudomonadati</taxon>
        <taxon>Thermodesulfobacteriota</taxon>
        <taxon>Desulfobulbia</taxon>
        <taxon>Desulfobulbales</taxon>
        <taxon>Desulfobulbaceae</taxon>
        <taxon>Desulfoprunum</taxon>
    </lineage>
</organism>
<comment type="similarity">
    <text evidence="8">Belongs to the tRNA(Ile)-lysidine synthase family.</text>
</comment>
<dbReference type="InterPro" id="IPR014729">
    <property type="entry name" value="Rossmann-like_a/b/a_fold"/>
</dbReference>
<comment type="function">
    <text evidence="8">Ligates lysine onto the cytidine present at position 34 of the AUA codon-specific tRNA(Ile) that contains the anticodon CAU, in an ATP-dependent manner. Cytidine is converted to lysidine, thus changing the amino acid specificity of the tRNA from methionine to isoleucine.</text>
</comment>
<dbReference type="HAMAP" id="MF_01161">
    <property type="entry name" value="tRNA_Ile_lys_synt"/>
    <property type="match status" value="1"/>
</dbReference>
<comment type="catalytic activity">
    <reaction evidence="7 8">
        <text>cytidine(34) in tRNA(Ile2) + L-lysine + ATP = lysidine(34) in tRNA(Ile2) + AMP + diphosphate + H(+)</text>
        <dbReference type="Rhea" id="RHEA:43744"/>
        <dbReference type="Rhea" id="RHEA-COMP:10625"/>
        <dbReference type="Rhea" id="RHEA-COMP:10670"/>
        <dbReference type="ChEBI" id="CHEBI:15378"/>
        <dbReference type="ChEBI" id="CHEBI:30616"/>
        <dbReference type="ChEBI" id="CHEBI:32551"/>
        <dbReference type="ChEBI" id="CHEBI:33019"/>
        <dbReference type="ChEBI" id="CHEBI:82748"/>
        <dbReference type="ChEBI" id="CHEBI:83665"/>
        <dbReference type="ChEBI" id="CHEBI:456215"/>
        <dbReference type="EC" id="6.3.4.19"/>
    </reaction>
</comment>
<dbReference type="InterPro" id="IPR015262">
    <property type="entry name" value="tRNA_Ile_lys_synt_subst-bd"/>
</dbReference>
<dbReference type="AlphaFoldDB" id="A0A840UTD5"/>
<dbReference type="EMBL" id="JACHEO010000001">
    <property type="protein sequence ID" value="MBB5346634.1"/>
    <property type="molecule type" value="Genomic_DNA"/>
</dbReference>
<evidence type="ECO:0000256" key="5">
    <source>
        <dbReference type="ARBA" id="ARBA00022741"/>
    </source>
</evidence>
<keyword evidence="11" id="KW-1185">Reference proteome</keyword>
<evidence type="ECO:0000256" key="4">
    <source>
        <dbReference type="ARBA" id="ARBA00022694"/>
    </source>
</evidence>
<keyword evidence="5 8" id="KW-0547">Nucleotide-binding</keyword>
<dbReference type="GO" id="GO:0006400">
    <property type="term" value="P:tRNA modification"/>
    <property type="evidence" value="ECO:0007669"/>
    <property type="project" value="UniProtKB-UniRule"/>
</dbReference>
<dbReference type="InterPro" id="IPR012795">
    <property type="entry name" value="tRNA_Ile_lys_synt_N"/>
</dbReference>
<dbReference type="RefSeq" id="WP_183347643.1">
    <property type="nucleotide sequence ID" value="NZ_JACHEO010000001.1"/>
</dbReference>
<dbReference type="Gene3D" id="1.20.59.20">
    <property type="match status" value="1"/>
</dbReference>
<keyword evidence="2 8" id="KW-0963">Cytoplasm</keyword>
<dbReference type="CDD" id="cd01992">
    <property type="entry name" value="TilS_N"/>
    <property type="match status" value="1"/>
</dbReference>
<evidence type="ECO:0000256" key="1">
    <source>
        <dbReference type="ARBA" id="ARBA00004496"/>
    </source>
</evidence>
<dbReference type="GO" id="GO:0032267">
    <property type="term" value="F:tRNA(Ile)-lysidine synthase activity"/>
    <property type="evidence" value="ECO:0007669"/>
    <property type="project" value="UniProtKB-EC"/>
</dbReference>
<dbReference type="InterPro" id="IPR012796">
    <property type="entry name" value="Lysidine-tRNA-synth_C"/>
</dbReference>
<dbReference type="EC" id="6.3.4.19" evidence="8"/>
<dbReference type="Pfam" id="PF11734">
    <property type="entry name" value="TilS_C"/>
    <property type="match status" value="1"/>
</dbReference>
<evidence type="ECO:0000313" key="10">
    <source>
        <dbReference type="EMBL" id="MBB5346634.1"/>
    </source>
</evidence>
<accession>A0A840UTD5</accession>
<dbReference type="NCBIfam" id="TIGR02433">
    <property type="entry name" value="lysidine_TilS_C"/>
    <property type="match status" value="1"/>
</dbReference>
<keyword evidence="3 8" id="KW-0436">Ligase</keyword>
<dbReference type="GO" id="GO:0005737">
    <property type="term" value="C:cytoplasm"/>
    <property type="evidence" value="ECO:0007669"/>
    <property type="project" value="UniProtKB-SubCell"/>
</dbReference>
<dbReference type="InterPro" id="IPR012094">
    <property type="entry name" value="tRNA_Ile_lys_synt"/>
</dbReference>
<evidence type="ECO:0000256" key="8">
    <source>
        <dbReference type="HAMAP-Rule" id="MF_01161"/>
    </source>
</evidence>
<evidence type="ECO:0000256" key="2">
    <source>
        <dbReference type="ARBA" id="ARBA00022490"/>
    </source>
</evidence>
<comment type="domain">
    <text evidence="8">The N-terminal region contains the highly conserved SGGXDS motif, predicted to be a P-loop motif involved in ATP binding.</text>
</comment>
<evidence type="ECO:0000256" key="6">
    <source>
        <dbReference type="ARBA" id="ARBA00022840"/>
    </source>
</evidence>
<evidence type="ECO:0000256" key="3">
    <source>
        <dbReference type="ARBA" id="ARBA00022598"/>
    </source>
</evidence>
<evidence type="ECO:0000259" key="9">
    <source>
        <dbReference type="SMART" id="SM00977"/>
    </source>
</evidence>
<comment type="subcellular location">
    <subcellularLocation>
        <location evidence="1 8">Cytoplasm</location>
    </subcellularLocation>
</comment>
<keyword evidence="6 8" id="KW-0067">ATP-binding</keyword>
<dbReference type="PANTHER" id="PTHR43033:SF1">
    <property type="entry name" value="TRNA(ILE)-LYSIDINE SYNTHASE-RELATED"/>
    <property type="match status" value="1"/>
</dbReference>
<dbReference type="SUPFAM" id="SSF56037">
    <property type="entry name" value="PheT/TilS domain"/>
    <property type="match status" value="1"/>
</dbReference>
<keyword evidence="4 8" id="KW-0819">tRNA processing</keyword>
<dbReference type="Gene3D" id="3.40.50.620">
    <property type="entry name" value="HUPs"/>
    <property type="match status" value="1"/>
</dbReference>
<protein>
    <recommendedName>
        <fullName evidence="8">tRNA(Ile)-lysidine synthase</fullName>
        <ecNumber evidence="8">6.3.4.19</ecNumber>
    </recommendedName>
    <alternativeName>
        <fullName evidence="8">tRNA(Ile)-2-lysyl-cytidine synthase</fullName>
    </alternativeName>
    <alternativeName>
        <fullName evidence="8">tRNA(Ile)-lysidine synthetase</fullName>
    </alternativeName>
</protein>
<feature type="binding site" evidence="8">
    <location>
        <begin position="27"/>
        <end position="32"/>
    </location>
    <ligand>
        <name>ATP</name>
        <dbReference type="ChEBI" id="CHEBI:30616"/>
    </ligand>
</feature>
<dbReference type="SUPFAM" id="SSF82829">
    <property type="entry name" value="MesJ substrate recognition domain-like"/>
    <property type="match status" value="1"/>
</dbReference>
<sequence>MLQKTISQVIVRNKLLKENDSVVVGVSGGPDSTALLLLLAETDLNLQCIAAYIDHGLRPGETGAEQDTVAQLAATTGTRFCSRAVPARDYAAALGLSLEEAARILRYQALEAIRLEYDAAAIAVAHTADDQVEEFLLRLVRGSGRKGLAGMDYRHGRVIRPLLNLNKQTLLHFLAARNIPYCVDSSNLDRRFLRNRVRLDLLPLLEDQFNPSIRRTILQTMEILGREEELLADLTKQALPLIEEKGPDRLAVPLPPLDAIHPAIRRRIIERCCWTLGARPTFRQIDRILALTDGDGPGREVHLGGGLRMRRTADSLEFRYPLGRTAFRGSGRAAIAIDTPIPAPGVYPIAAIGAVLELRLEEVPVEPAGRLCVDAARISFPLRLRSVVAGQRFRPPGRGGSRKVNRFLSDHGISSEMRDCYPVLMMQEQIVALPGLEIDESFRLTAASRTALVIRWRPAETGERGGR</sequence>
<gene>
    <name evidence="8" type="primary">tilS</name>
    <name evidence="10" type="ORF">HNQ81_000341</name>
</gene>
<dbReference type="SUPFAM" id="SSF52402">
    <property type="entry name" value="Adenine nucleotide alpha hydrolases-like"/>
    <property type="match status" value="1"/>
</dbReference>
<evidence type="ECO:0000313" key="11">
    <source>
        <dbReference type="Proteomes" id="UP000539642"/>
    </source>
</evidence>
<feature type="domain" description="Lysidine-tRNA(Ile) synthetase C-terminal" evidence="9">
    <location>
        <begin position="382"/>
        <end position="454"/>
    </location>
</feature>
<dbReference type="PANTHER" id="PTHR43033">
    <property type="entry name" value="TRNA(ILE)-LYSIDINE SYNTHASE-RELATED"/>
    <property type="match status" value="1"/>
</dbReference>
<dbReference type="Proteomes" id="UP000539642">
    <property type="component" value="Unassembled WGS sequence"/>
</dbReference>
<dbReference type="SMART" id="SM00977">
    <property type="entry name" value="TilS_C"/>
    <property type="match status" value="1"/>
</dbReference>
<reference evidence="10 11" key="1">
    <citation type="submission" date="2020-08" db="EMBL/GenBank/DDBJ databases">
        <title>Genomic Encyclopedia of Type Strains, Phase IV (KMG-IV): sequencing the most valuable type-strain genomes for metagenomic binning, comparative biology and taxonomic classification.</title>
        <authorList>
            <person name="Goeker M."/>
        </authorList>
    </citation>
    <scope>NUCLEOTIDE SEQUENCE [LARGE SCALE GENOMIC DNA]</scope>
    <source>
        <strain evidence="10 11">DSM 28570</strain>
    </source>
</reference>
<proteinExistence type="inferred from homology"/>
<name>A0A840UTD5_9BACT</name>
<dbReference type="NCBIfam" id="TIGR02432">
    <property type="entry name" value="lysidine_TilS_N"/>
    <property type="match status" value="1"/>
</dbReference>